<dbReference type="Proteomes" id="UP001497680">
    <property type="component" value="Unassembled WGS sequence"/>
</dbReference>
<proteinExistence type="predicted"/>
<dbReference type="EMBL" id="MU394383">
    <property type="protein sequence ID" value="KAI6081916.1"/>
    <property type="molecule type" value="Genomic_DNA"/>
</dbReference>
<reference evidence="1 2" key="1">
    <citation type="journal article" date="2022" name="New Phytol.">
        <title>Ecological generalism drives hyperdiversity of secondary metabolite gene clusters in xylarialean endophytes.</title>
        <authorList>
            <person name="Franco M.E.E."/>
            <person name="Wisecaver J.H."/>
            <person name="Arnold A.E."/>
            <person name="Ju Y.M."/>
            <person name="Slot J.C."/>
            <person name="Ahrendt S."/>
            <person name="Moore L.P."/>
            <person name="Eastman K.E."/>
            <person name="Scott K."/>
            <person name="Konkel Z."/>
            <person name="Mondo S.J."/>
            <person name="Kuo A."/>
            <person name="Hayes R.D."/>
            <person name="Haridas S."/>
            <person name="Andreopoulos B."/>
            <person name="Riley R."/>
            <person name="LaButti K."/>
            <person name="Pangilinan J."/>
            <person name="Lipzen A."/>
            <person name="Amirebrahimi M."/>
            <person name="Yan J."/>
            <person name="Adam C."/>
            <person name="Keymanesh K."/>
            <person name="Ng V."/>
            <person name="Louie K."/>
            <person name="Northen T."/>
            <person name="Drula E."/>
            <person name="Henrissat B."/>
            <person name="Hsieh H.M."/>
            <person name="Youens-Clark K."/>
            <person name="Lutzoni F."/>
            <person name="Miadlikowska J."/>
            <person name="Eastwood D.C."/>
            <person name="Hamelin R.C."/>
            <person name="Grigoriev I.V."/>
            <person name="U'Ren J.M."/>
        </authorList>
    </citation>
    <scope>NUCLEOTIDE SEQUENCE [LARGE SCALE GENOMIC DNA]</scope>
    <source>
        <strain evidence="1 2">ER1909</strain>
    </source>
</reference>
<evidence type="ECO:0000313" key="2">
    <source>
        <dbReference type="Proteomes" id="UP001497680"/>
    </source>
</evidence>
<sequence length="100" mass="11353">MPLYHLALIKFKPGVTAEQIKEWDALMKEMVGKIPGLISLEVNSPLASTAHRSQGFHRGMVSILEKTEDLNGYIAHPSHLRVKEFGEKLCEEMIVYDLEF</sequence>
<name>A0ACC0CN84_9PEZI</name>
<keyword evidence="2" id="KW-1185">Reference proteome</keyword>
<gene>
    <name evidence="1" type="ORF">F4821DRAFT_248352</name>
</gene>
<accession>A0ACC0CN84</accession>
<evidence type="ECO:0000313" key="1">
    <source>
        <dbReference type="EMBL" id="KAI6081916.1"/>
    </source>
</evidence>
<organism evidence="1 2">
    <name type="scientific">Hypoxylon rubiginosum</name>
    <dbReference type="NCBI Taxonomy" id="110542"/>
    <lineage>
        <taxon>Eukaryota</taxon>
        <taxon>Fungi</taxon>
        <taxon>Dikarya</taxon>
        <taxon>Ascomycota</taxon>
        <taxon>Pezizomycotina</taxon>
        <taxon>Sordariomycetes</taxon>
        <taxon>Xylariomycetidae</taxon>
        <taxon>Xylariales</taxon>
        <taxon>Hypoxylaceae</taxon>
        <taxon>Hypoxylon</taxon>
    </lineage>
</organism>
<protein>
    <submittedName>
        <fullName evidence="1">Uncharacterized protein</fullName>
    </submittedName>
</protein>
<comment type="caution">
    <text evidence="1">The sequence shown here is derived from an EMBL/GenBank/DDBJ whole genome shotgun (WGS) entry which is preliminary data.</text>
</comment>